<proteinExistence type="predicted"/>
<accession>A0A6J8A0E7</accession>
<reference evidence="3 4" key="1">
    <citation type="submission" date="2020-06" db="EMBL/GenBank/DDBJ databases">
        <authorList>
            <person name="Li R."/>
            <person name="Bekaert M."/>
        </authorList>
    </citation>
    <scope>NUCLEOTIDE SEQUENCE [LARGE SCALE GENOMIC DNA]</scope>
    <source>
        <strain evidence="4">wild</strain>
    </source>
</reference>
<name>A0A6J8A0E7_MYTCO</name>
<evidence type="ECO:0000256" key="1">
    <source>
        <dbReference type="SAM" id="Coils"/>
    </source>
</evidence>
<feature type="region of interest" description="Disordered" evidence="2">
    <location>
        <begin position="1"/>
        <end position="26"/>
    </location>
</feature>
<evidence type="ECO:0000256" key="2">
    <source>
        <dbReference type="SAM" id="MobiDB-lite"/>
    </source>
</evidence>
<evidence type="ECO:0000313" key="4">
    <source>
        <dbReference type="Proteomes" id="UP000507470"/>
    </source>
</evidence>
<keyword evidence="1" id="KW-0175">Coiled coil</keyword>
<keyword evidence="4" id="KW-1185">Reference proteome</keyword>
<dbReference type="AlphaFoldDB" id="A0A6J8A0E7"/>
<gene>
    <name evidence="3" type="ORF">MCOR_1922</name>
</gene>
<protein>
    <submittedName>
        <fullName evidence="3">Uncharacterized protein</fullName>
    </submittedName>
</protein>
<evidence type="ECO:0000313" key="3">
    <source>
        <dbReference type="EMBL" id="CAC5358841.1"/>
    </source>
</evidence>
<dbReference type="Proteomes" id="UP000507470">
    <property type="component" value="Unassembled WGS sequence"/>
</dbReference>
<sequence length="271" mass="31416">MSIQSTLDIHSNLARDTTTPTPEAASQHCKRTYYQIQEWTNDSRYVQSNRLGMGSTRCITLSNQNDVASGSREVIACNKMKITAKECKAKCGNKKETKQVLTDATHPSSHEKSYRNNIQNMFSMKRKLVDLKHSLANRSRAEVKLLKSNKILNNSAKNAETSMKAMQKCLQNEKVRIKYINNITRMEKKRTIEKCKYWENIAQKTRYIKDHLQAKHETEVKILQDQILNMRQEKKANKHEINKTKDELHFVLDNLNEKKTKKTGRLDCIGT</sequence>
<organism evidence="3 4">
    <name type="scientific">Mytilus coruscus</name>
    <name type="common">Sea mussel</name>
    <dbReference type="NCBI Taxonomy" id="42192"/>
    <lineage>
        <taxon>Eukaryota</taxon>
        <taxon>Metazoa</taxon>
        <taxon>Spiralia</taxon>
        <taxon>Lophotrochozoa</taxon>
        <taxon>Mollusca</taxon>
        <taxon>Bivalvia</taxon>
        <taxon>Autobranchia</taxon>
        <taxon>Pteriomorphia</taxon>
        <taxon>Mytilida</taxon>
        <taxon>Mytiloidea</taxon>
        <taxon>Mytilidae</taxon>
        <taxon>Mytilinae</taxon>
        <taxon>Mytilus</taxon>
    </lineage>
</organism>
<feature type="coiled-coil region" evidence="1">
    <location>
        <begin position="213"/>
        <end position="247"/>
    </location>
</feature>
<feature type="compositionally biased region" description="Polar residues" evidence="2">
    <location>
        <begin position="1"/>
        <end position="21"/>
    </location>
</feature>
<dbReference type="EMBL" id="CACVKT020000402">
    <property type="protein sequence ID" value="CAC5358841.1"/>
    <property type="molecule type" value="Genomic_DNA"/>
</dbReference>